<accession>A0A1U9NND6</accession>
<organism evidence="1 2">
    <name type="scientific">Anaerohalosphaera lusitana</name>
    <dbReference type="NCBI Taxonomy" id="1936003"/>
    <lineage>
        <taxon>Bacteria</taxon>
        <taxon>Pseudomonadati</taxon>
        <taxon>Planctomycetota</taxon>
        <taxon>Phycisphaerae</taxon>
        <taxon>Sedimentisphaerales</taxon>
        <taxon>Anaerohalosphaeraceae</taxon>
        <taxon>Anaerohalosphaera</taxon>
    </lineage>
</organism>
<sequence length="264" mass="28832">MQITSQRFAITGGRIAVLGTMIAVLAFCSSCGPDKDALARQRFERMASVMERQGFSEDDNSDGQAAEIPVHVEIVATNSENYAALESLWEEAETDDVTVYNAAQFRDSGLRVAVAGEGLGERLDEVKQNLHLYEGSDMVLLLTPGVSGYMPLGKGIYQASFVYDRTEYSPGTSSFENARRYLRLSAERTAGDKIRLRIVPAFDNLQSDKSGLDMNALSAQAVLESGESVLLAEKAEPRSPGTALLSYKGVEYRFRTVLVITPNP</sequence>
<gene>
    <name evidence="1" type="ORF">STSP2_02598</name>
</gene>
<evidence type="ECO:0000313" key="1">
    <source>
        <dbReference type="EMBL" id="AQT69409.1"/>
    </source>
</evidence>
<dbReference type="STRING" id="1936003.STSP2_02598"/>
<dbReference type="KEGG" id="alus:STSP2_02598"/>
<proteinExistence type="predicted"/>
<dbReference type="EMBL" id="CP019791">
    <property type="protein sequence ID" value="AQT69409.1"/>
    <property type="molecule type" value="Genomic_DNA"/>
</dbReference>
<protein>
    <submittedName>
        <fullName evidence="1">Uncharacterized protein</fullName>
    </submittedName>
</protein>
<dbReference type="AlphaFoldDB" id="A0A1U9NND6"/>
<keyword evidence="2" id="KW-1185">Reference proteome</keyword>
<reference evidence="2" key="1">
    <citation type="submission" date="2017-02" db="EMBL/GenBank/DDBJ databases">
        <title>Comparative genomics and description of representatives of a novel lineage of planctomycetes thriving in anoxic sediments.</title>
        <authorList>
            <person name="Spring S."/>
            <person name="Bunk B."/>
            <person name="Sproer C."/>
        </authorList>
    </citation>
    <scope>NUCLEOTIDE SEQUENCE [LARGE SCALE GENOMIC DNA]</scope>
    <source>
        <strain evidence="2">ST-NAGAB-D1</strain>
    </source>
</reference>
<evidence type="ECO:0000313" key="2">
    <source>
        <dbReference type="Proteomes" id="UP000189674"/>
    </source>
</evidence>
<dbReference type="RefSeq" id="WP_146663100.1">
    <property type="nucleotide sequence ID" value="NZ_CP019791.1"/>
</dbReference>
<name>A0A1U9NND6_9BACT</name>
<dbReference type="Proteomes" id="UP000189674">
    <property type="component" value="Chromosome"/>
</dbReference>